<protein>
    <submittedName>
        <fullName evidence="2">Uncharacterized protein</fullName>
    </submittedName>
</protein>
<evidence type="ECO:0000313" key="2">
    <source>
        <dbReference type="EMBL" id="RZB39791.1"/>
    </source>
</evidence>
<accession>A0A482V9D8</accession>
<feature type="compositionally biased region" description="Basic and acidic residues" evidence="1">
    <location>
        <begin position="99"/>
        <end position="116"/>
    </location>
</feature>
<proteinExistence type="predicted"/>
<dbReference type="Proteomes" id="UP000292052">
    <property type="component" value="Unassembled WGS sequence"/>
</dbReference>
<feature type="region of interest" description="Disordered" evidence="1">
    <location>
        <begin position="96"/>
        <end position="116"/>
    </location>
</feature>
<organism evidence="2 3">
    <name type="scientific">Asbolus verrucosus</name>
    <name type="common">Desert ironclad beetle</name>
    <dbReference type="NCBI Taxonomy" id="1661398"/>
    <lineage>
        <taxon>Eukaryota</taxon>
        <taxon>Metazoa</taxon>
        <taxon>Ecdysozoa</taxon>
        <taxon>Arthropoda</taxon>
        <taxon>Hexapoda</taxon>
        <taxon>Insecta</taxon>
        <taxon>Pterygota</taxon>
        <taxon>Neoptera</taxon>
        <taxon>Endopterygota</taxon>
        <taxon>Coleoptera</taxon>
        <taxon>Polyphaga</taxon>
        <taxon>Cucujiformia</taxon>
        <taxon>Tenebrionidae</taxon>
        <taxon>Pimeliinae</taxon>
        <taxon>Asbolus</taxon>
    </lineage>
</organism>
<feature type="region of interest" description="Disordered" evidence="1">
    <location>
        <begin position="1"/>
        <end position="21"/>
    </location>
</feature>
<feature type="compositionally biased region" description="Low complexity" evidence="1">
    <location>
        <begin position="8"/>
        <end position="21"/>
    </location>
</feature>
<gene>
    <name evidence="2" type="ORF">BDFB_008151</name>
</gene>
<comment type="caution">
    <text evidence="2">The sequence shown here is derived from an EMBL/GenBank/DDBJ whole genome shotgun (WGS) entry which is preliminary data.</text>
</comment>
<evidence type="ECO:0000256" key="1">
    <source>
        <dbReference type="SAM" id="MobiDB-lite"/>
    </source>
</evidence>
<dbReference type="EMBL" id="QDEB01125057">
    <property type="protein sequence ID" value="RZB39791.1"/>
    <property type="molecule type" value="Genomic_DNA"/>
</dbReference>
<dbReference type="AlphaFoldDB" id="A0A482V9D8"/>
<sequence>MRGRRAPVDNGAAAASGAPRAAADVAFADAVLAGAVEEMDCGAVERSRKIVLEGILKRSCDFRGKFRRDAPGAPVSFRVYNAAAAAEVSLRAPSLIEKGVADRPDDRSRSNPRDSS</sequence>
<name>A0A482V9D8_ASBVE</name>
<evidence type="ECO:0000313" key="3">
    <source>
        <dbReference type="Proteomes" id="UP000292052"/>
    </source>
</evidence>
<keyword evidence="3" id="KW-1185">Reference proteome</keyword>
<reference evidence="2 3" key="1">
    <citation type="submission" date="2017-03" db="EMBL/GenBank/DDBJ databases">
        <title>Genome of the blue death feigning beetle - Asbolus verrucosus.</title>
        <authorList>
            <person name="Rider S.D."/>
        </authorList>
    </citation>
    <scope>NUCLEOTIDE SEQUENCE [LARGE SCALE GENOMIC DNA]</scope>
    <source>
        <strain evidence="2">Butters</strain>
        <tissue evidence="2">Head and leg muscle</tissue>
    </source>
</reference>